<dbReference type="RefSeq" id="WP_344229164.1">
    <property type="nucleotide sequence ID" value="NZ_BAAALH010000002.1"/>
</dbReference>
<feature type="compositionally biased region" description="Pro residues" evidence="8">
    <location>
        <begin position="123"/>
        <end position="140"/>
    </location>
</feature>
<dbReference type="SUPFAM" id="SSF52374">
    <property type="entry name" value="Nucleotidylyl transferase"/>
    <property type="match status" value="1"/>
</dbReference>
<evidence type="ECO:0000256" key="2">
    <source>
        <dbReference type="ARBA" id="ARBA00022723"/>
    </source>
</evidence>
<evidence type="ECO:0000256" key="1">
    <source>
        <dbReference type="ARBA" id="ARBA00022598"/>
    </source>
</evidence>
<evidence type="ECO:0000256" key="8">
    <source>
        <dbReference type="SAM" id="MobiDB-lite"/>
    </source>
</evidence>
<evidence type="ECO:0000313" key="11">
    <source>
        <dbReference type="Proteomes" id="UP001595965"/>
    </source>
</evidence>
<organism evidence="10 11">
    <name type="scientific">Citricoccus alkalitolerans</name>
    <dbReference type="NCBI Taxonomy" id="246603"/>
    <lineage>
        <taxon>Bacteria</taxon>
        <taxon>Bacillati</taxon>
        <taxon>Actinomycetota</taxon>
        <taxon>Actinomycetes</taxon>
        <taxon>Micrococcales</taxon>
        <taxon>Micrococcaceae</taxon>
        <taxon>Citricoccus</taxon>
    </lineage>
</organism>
<dbReference type="GO" id="GO:0016874">
    <property type="term" value="F:ligase activity"/>
    <property type="evidence" value="ECO:0007669"/>
    <property type="project" value="UniProtKB-KW"/>
</dbReference>
<gene>
    <name evidence="10" type="primary">gluQRS</name>
    <name evidence="10" type="ORF">ACFO0K_04660</name>
</gene>
<dbReference type="Gene3D" id="3.40.50.620">
    <property type="entry name" value="HUPs"/>
    <property type="match status" value="2"/>
</dbReference>
<dbReference type="Proteomes" id="UP001595965">
    <property type="component" value="Unassembled WGS sequence"/>
</dbReference>
<keyword evidence="6 7" id="KW-0030">Aminoacyl-tRNA synthetase</keyword>
<feature type="region of interest" description="Disordered" evidence="8">
    <location>
        <begin position="353"/>
        <end position="398"/>
    </location>
</feature>
<dbReference type="InterPro" id="IPR049940">
    <property type="entry name" value="GluQ/Sye"/>
</dbReference>
<dbReference type="PANTHER" id="PTHR43311:SF1">
    <property type="entry name" value="GLUTAMYL-Q TRNA(ASP) SYNTHETASE"/>
    <property type="match status" value="1"/>
</dbReference>
<dbReference type="NCBIfam" id="NF004315">
    <property type="entry name" value="PRK05710.1-4"/>
    <property type="match status" value="1"/>
</dbReference>
<evidence type="ECO:0000256" key="7">
    <source>
        <dbReference type="RuleBase" id="RU363037"/>
    </source>
</evidence>
<evidence type="ECO:0000256" key="4">
    <source>
        <dbReference type="ARBA" id="ARBA00022833"/>
    </source>
</evidence>
<dbReference type="EMBL" id="JBHSEN010000001">
    <property type="protein sequence ID" value="MFC4428966.1"/>
    <property type="molecule type" value="Genomic_DNA"/>
</dbReference>
<comment type="similarity">
    <text evidence="7">Belongs to the class-I aminoacyl-tRNA synthetase family.</text>
</comment>
<reference evidence="11" key="1">
    <citation type="journal article" date="2019" name="Int. J. Syst. Evol. Microbiol.">
        <title>The Global Catalogue of Microorganisms (GCM) 10K type strain sequencing project: providing services to taxonomists for standard genome sequencing and annotation.</title>
        <authorList>
            <consortium name="The Broad Institute Genomics Platform"/>
            <consortium name="The Broad Institute Genome Sequencing Center for Infectious Disease"/>
            <person name="Wu L."/>
            <person name="Ma J."/>
        </authorList>
    </citation>
    <scope>NUCLEOTIDE SEQUENCE [LARGE SCALE GENOMIC DNA]</scope>
    <source>
        <strain evidence="11">CGMCC 1.12125</strain>
    </source>
</reference>
<feature type="compositionally biased region" description="Basic and acidic residues" evidence="8">
    <location>
        <begin position="174"/>
        <end position="186"/>
    </location>
</feature>
<keyword evidence="7" id="KW-0648">Protein biosynthesis</keyword>
<keyword evidence="1 7" id="KW-0436">Ligase</keyword>
<keyword evidence="5 7" id="KW-0067">ATP-binding</keyword>
<dbReference type="InterPro" id="IPR000924">
    <property type="entry name" value="Glu/Gln-tRNA-synth"/>
</dbReference>
<feature type="region of interest" description="Disordered" evidence="8">
    <location>
        <begin position="120"/>
        <end position="186"/>
    </location>
</feature>
<dbReference type="Pfam" id="PF00749">
    <property type="entry name" value="tRNA-synt_1c"/>
    <property type="match status" value="2"/>
</dbReference>
<feature type="domain" description="Glutamyl/glutaminyl-tRNA synthetase class Ib catalytic" evidence="9">
    <location>
        <begin position="166"/>
        <end position="306"/>
    </location>
</feature>
<dbReference type="PRINTS" id="PR00987">
    <property type="entry name" value="TRNASYNTHGLU"/>
</dbReference>
<protein>
    <submittedName>
        <fullName evidence="10">tRNA glutamyl-Q(34) synthetase GluQRS</fullName>
        <ecNumber evidence="10">6.1.1.-</ecNumber>
    </submittedName>
</protein>
<dbReference type="InterPro" id="IPR020058">
    <property type="entry name" value="Glu/Gln-tRNA-synth_Ib_cat-dom"/>
</dbReference>
<dbReference type="PANTHER" id="PTHR43311">
    <property type="entry name" value="GLUTAMATE--TRNA LIGASE"/>
    <property type="match status" value="1"/>
</dbReference>
<comment type="caution">
    <text evidence="10">The sequence shown here is derived from an EMBL/GenBank/DDBJ whole genome shotgun (WGS) entry which is preliminary data.</text>
</comment>
<name>A0ABV8XVS0_9MICC</name>
<evidence type="ECO:0000313" key="10">
    <source>
        <dbReference type="EMBL" id="MFC4428966.1"/>
    </source>
</evidence>
<evidence type="ECO:0000256" key="3">
    <source>
        <dbReference type="ARBA" id="ARBA00022741"/>
    </source>
</evidence>
<keyword evidence="2" id="KW-0479">Metal-binding</keyword>
<keyword evidence="3 7" id="KW-0547">Nucleotide-binding</keyword>
<accession>A0ABV8XVS0</accession>
<feature type="compositionally biased region" description="Pro residues" evidence="8">
    <location>
        <begin position="369"/>
        <end position="383"/>
    </location>
</feature>
<dbReference type="EC" id="6.1.1.-" evidence="10"/>
<evidence type="ECO:0000256" key="6">
    <source>
        <dbReference type="ARBA" id="ARBA00023146"/>
    </source>
</evidence>
<dbReference type="PROSITE" id="PS00178">
    <property type="entry name" value="AA_TRNA_LIGASE_I"/>
    <property type="match status" value="1"/>
</dbReference>
<feature type="domain" description="Glutamyl/glutaminyl-tRNA synthetase class Ib catalytic" evidence="9">
    <location>
        <begin position="5"/>
        <end position="114"/>
    </location>
</feature>
<evidence type="ECO:0000259" key="9">
    <source>
        <dbReference type="Pfam" id="PF00749"/>
    </source>
</evidence>
<evidence type="ECO:0000256" key="5">
    <source>
        <dbReference type="ARBA" id="ARBA00022840"/>
    </source>
</evidence>
<dbReference type="InterPro" id="IPR014729">
    <property type="entry name" value="Rossmann-like_a/b/a_fold"/>
</dbReference>
<keyword evidence="4" id="KW-0862">Zinc</keyword>
<dbReference type="InterPro" id="IPR001412">
    <property type="entry name" value="aa-tRNA-synth_I_CS"/>
</dbReference>
<feature type="compositionally biased region" description="Polar residues" evidence="8">
    <location>
        <begin position="141"/>
        <end position="150"/>
    </location>
</feature>
<keyword evidence="11" id="KW-1185">Reference proteome</keyword>
<proteinExistence type="inferred from homology"/>
<sequence length="398" mass="42735">MSTGRYAPSPSGTLHLGNLRTAILAWLYARHSERTFLLRIEDLDRVRSGAEAQQIADLTAIGITWDAEPVRQSERIHLYENALTALGSTDRTGRTDALASGLVYECYCSRKDIAEATSAPHLAPQPAPDVPHPEQHPTPGPQSSAYTSPATGPGGAATVLLPPGSYPGTCRDLNASERERRRAERPAALRINAARAAGLPDGQAPVHRVTDRLNGTVEAAVDDFVLRRNDGAYAYNLAVVVDDLAQGVDQVVRGDDLLSSTPRQDWLARLLAERTGRPAPETEYVHVPLVLNAAGQRLAKRDGAVTLADLVALPSGSAHRDTHGDEWSDGGWSPERVRDLLLDSLGLPAGPLDRALSHFDPDGVSRSPWTPPLPPSPPPPQVPAGPAGTPEEKIRFHR</sequence>